<evidence type="ECO:0000256" key="1">
    <source>
        <dbReference type="SAM" id="Phobius"/>
    </source>
</evidence>
<dbReference type="EMBL" id="AODF01000024">
    <property type="protein sequence ID" value="EUJ30296.1"/>
    <property type="molecule type" value="Genomic_DNA"/>
</dbReference>
<keyword evidence="1" id="KW-1133">Transmembrane helix</keyword>
<accession>A0ABN0RE26</accession>
<keyword evidence="4" id="KW-1185">Reference proteome</keyword>
<keyword evidence="1" id="KW-0812">Transmembrane</keyword>
<reference evidence="3 4" key="1">
    <citation type="journal article" date="2014" name="Int. J. Syst. Evol. Microbiol.">
        <title>Listeria floridensis sp. nov., Listeria aquatica sp. nov., Listeria cornellensis sp. nov., Listeria riparia sp. nov. and Listeria grandensis sp. nov., from agricultural and natural environments.</title>
        <authorList>
            <person name="den Bakker H.C."/>
            <person name="Warchocki S."/>
            <person name="Wright E.M."/>
            <person name="Allred A.F."/>
            <person name="Ahlstrom C."/>
            <person name="Manuel C.S."/>
            <person name="Stasiewicz M.J."/>
            <person name="Burrell A."/>
            <person name="Roof S."/>
            <person name="Strawn L."/>
            <person name="Fortes E.D."/>
            <person name="Nightingale K.K."/>
            <person name="Kephart D."/>
            <person name="Wiedmann M."/>
        </authorList>
    </citation>
    <scope>NUCLEOTIDE SEQUENCE [LARGE SCALE GENOMIC DNA]</scope>
    <source>
        <strain evidence="3 4">FSL S10-1187</strain>
    </source>
</reference>
<keyword evidence="1" id="KW-0472">Membrane</keyword>
<sequence length="163" mass="18417">MTETDTKIEPNLVLNSVKATQINYRNAVAANIQNERAAIIKDMTISAKIYRKGESDVLYESTQKSLRMAPNTNFNFGVGLDNKPFKPGTYLFKGVAKAGDKKWVLNKEFTIKGDEAKDFNKKAVELDVDYTWIYILCGAIVIVILVGIILFLMYRLKRKSKGE</sequence>
<gene>
    <name evidence="3" type="ORF">MFLO_10753</name>
</gene>
<dbReference type="InterPro" id="IPR021759">
    <property type="entry name" value="WxLIP_HBD"/>
</dbReference>
<protein>
    <recommendedName>
        <fullName evidence="2">WxL Interacting Protein host binding domain-containing protein</fullName>
    </recommendedName>
</protein>
<evidence type="ECO:0000313" key="4">
    <source>
        <dbReference type="Proteomes" id="UP000019249"/>
    </source>
</evidence>
<evidence type="ECO:0000259" key="2">
    <source>
        <dbReference type="Pfam" id="PF11797"/>
    </source>
</evidence>
<evidence type="ECO:0000313" key="3">
    <source>
        <dbReference type="EMBL" id="EUJ30296.1"/>
    </source>
</evidence>
<dbReference type="Proteomes" id="UP000019249">
    <property type="component" value="Unassembled WGS sequence"/>
</dbReference>
<name>A0ABN0RE26_9LIST</name>
<organism evidence="3 4">
    <name type="scientific">Listeria floridensis FSL S10-1187</name>
    <dbReference type="NCBI Taxonomy" id="1265817"/>
    <lineage>
        <taxon>Bacteria</taxon>
        <taxon>Bacillati</taxon>
        <taxon>Bacillota</taxon>
        <taxon>Bacilli</taxon>
        <taxon>Bacillales</taxon>
        <taxon>Listeriaceae</taxon>
        <taxon>Listeria</taxon>
    </lineage>
</organism>
<proteinExistence type="predicted"/>
<feature type="domain" description="WxL Interacting Protein host binding" evidence="2">
    <location>
        <begin position="1"/>
        <end position="121"/>
    </location>
</feature>
<dbReference type="RefSeq" id="WP_051993583.1">
    <property type="nucleotide sequence ID" value="NZ_AODF01000024.1"/>
</dbReference>
<dbReference type="Pfam" id="PF11797">
    <property type="entry name" value="WxLIP_HBD"/>
    <property type="match status" value="1"/>
</dbReference>
<feature type="transmembrane region" description="Helical" evidence="1">
    <location>
        <begin position="132"/>
        <end position="154"/>
    </location>
</feature>
<comment type="caution">
    <text evidence="3">The sequence shown here is derived from an EMBL/GenBank/DDBJ whole genome shotgun (WGS) entry which is preliminary data.</text>
</comment>